<evidence type="ECO:0000256" key="1">
    <source>
        <dbReference type="SAM" id="Phobius"/>
    </source>
</evidence>
<evidence type="ECO:0000313" key="4">
    <source>
        <dbReference type="Proteomes" id="UP000732105"/>
    </source>
</evidence>
<dbReference type="Proteomes" id="UP000732105">
    <property type="component" value="Unassembled WGS sequence"/>
</dbReference>
<feature type="transmembrane region" description="Helical" evidence="1">
    <location>
        <begin position="105"/>
        <end position="123"/>
    </location>
</feature>
<keyword evidence="1" id="KW-0812">Transmembrane</keyword>
<sequence>MKISGFRCILITVLILLIPIYGNWRLFLQGEKAEGVVIRISKDSISGIYSIYSIIRYEVEGEHYRIKGLENVEYPIGKKFTILYHPDNPQDAILYNLKGVYFNRMTSVAIVLFVLWVAFYLSFTPKSEKRKSEQERFKTNGKFSHHKLN</sequence>
<proteinExistence type="predicted"/>
<organism evidence="3 4">
    <name type="scientific">Marinifilum caeruleilacunae</name>
    <dbReference type="NCBI Taxonomy" id="2499076"/>
    <lineage>
        <taxon>Bacteria</taxon>
        <taxon>Pseudomonadati</taxon>
        <taxon>Bacteroidota</taxon>
        <taxon>Bacteroidia</taxon>
        <taxon>Marinilabiliales</taxon>
        <taxon>Marinifilaceae</taxon>
    </lineage>
</organism>
<dbReference type="EMBL" id="RZNH01000014">
    <property type="protein sequence ID" value="NOU60127.1"/>
    <property type="molecule type" value="Genomic_DNA"/>
</dbReference>
<gene>
    <name evidence="3" type="ORF">ELS83_09845</name>
</gene>
<dbReference type="Pfam" id="PF12158">
    <property type="entry name" value="DUF3592"/>
    <property type="match status" value="1"/>
</dbReference>
<reference evidence="3 4" key="1">
    <citation type="submission" date="2018-12" db="EMBL/GenBank/DDBJ databases">
        <title>Marinifilum JC070 sp. nov., a marine bacterium isolated from Yongle Blue Hole in the South China Sea.</title>
        <authorList>
            <person name="Fu T."/>
        </authorList>
    </citation>
    <scope>NUCLEOTIDE SEQUENCE [LARGE SCALE GENOMIC DNA]</scope>
    <source>
        <strain evidence="3 4">JC070</strain>
    </source>
</reference>
<keyword evidence="1" id="KW-0472">Membrane</keyword>
<evidence type="ECO:0000313" key="3">
    <source>
        <dbReference type="EMBL" id="NOU60127.1"/>
    </source>
</evidence>
<dbReference type="InterPro" id="IPR021994">
    <property type="entry name" value="DUF3592"/>
</dbReference>
<name>A0ABX1WVP1_9BACT</name>
<comment type="caution">
    <text evidence="3">The sequence shown here is derived from an EMBL/GenBank/DDBJ whole genome shotgun (WGS) entry which is preliminary data.</text>
</comment>
<dbReference type="RefSeq" id="WP_171595413.1">
    <property type="nucleotide sequence ID" value="NZ_RZNH01000014.1"/>
</dbReference>
<protein>
    <submittedName>
        <fullName evidence="3">DUF3592 domain-containing protein</fullName>
    </submittedName>
</protein>
<feature type="domain" description="DUF3592" evidence="2">
    <location>
        <begin position="34"/>
        <end position="95"/>
    </location>
</feature>
<evidence type="ECO:0000259" key="2">
    <source>
        <dbReference type="Pfam" id="PF12158"/>
    </source>
</evidence>
<keyword evidence="4" id="KW-1185">Reference proteome</keyword>
<keyword evidence="1" id="KW-1133">Transmembrane helix</keyword>
<accession>A0ABX1WVP1</accession>